<reference evidence="8" key="1">
    <citation type="journal article" date="2011" name="Nat. Genet.">
        <title>The Arabidopsis lyrata genome sequence and the basis of rapid genome size change.</title>
        <authorList>
            <person name="Hu T.T."/>
            <person name="Pattyn P."/>
            <person name="Bakker E.G."/>
            <person name="Cao J."/>
            <person name="Cheng J.-F."/>
            <person name="Clark R.M."/>
            <person name="Fahlgren N."/>
            <person name="Fawcett J.A."/>
            <person name="Grimwood J."/>
            <person name="Gundlach H."/>
            <person name="Haberer G."/>
            <person name="Hollister J.D."/>
            <person name="Ossowski S."/>
            <person name="Ottilar R.P."/>
            <person name="Salamov A.A."/>
            <person name="Schneeberger K."/>
            <person name="Spannagl M."/>
            <person name="Wang X."/>
            <person name="Yang L."/>
            <person name="Nasrallah M.E."/>
            <person name="Bergelson J."/>
            <person name="Carrington J.C."/>
            <person name="Gaut B.S."/>
            <person name="Schmutz J."/>
            <person name="Mayer K.F.X."/>
            <person name="Van de Peer Y."/>
            <person name="Grigoriev I.V."/>
            <person name="Nordborg M."/>
            <person name="Weigel D."/>
            <person name="Guo Y.-L."/>
        </authorList>
    </citation>
    <scope>NUCLEOTIDE SEQUENCE [LARGE SCALE GENOMIC DNA]</scope>
    <source>
        <strain evidence="8">cv. MN47</strain>
    </source>
</reference>
<dbReference type="InterPro" id="IPR036879">
    <property type="entry name" value="TF_MADSbox_sf"/>
</dbReference>
<evidence type="ECO:0000256" key="5">
    <source>
        <dbReference type="ARBA" id="ARBA00023242"/>
    </source>
</evidence>
<dbReference type="InterPro" id="IPR033897">
    <property type="entry name" value="SRF-like_MADS-box"/>
</dbReference>
<proteinExistence type="predicted"/>
<dbReference type="STRING" id="81972.D7MKK3"/>
<evidence type="ECO:0000256" key="1">
    <source>
        <dbReference type="ARBA" id="ARBA00004123"/>
    </source>
</evidence>
<gene>
    <name evidence="7" type="ORF">ARALYDRAFT_357809</name>
</gene>
<dbReference type="PANTHER" id="PTHR11945">
    <property type="entry name" value="MADS BOX PROTEIN"/>
    <property type="match status" value="1"/>
</dbReference>
<dbReference type="GO" id="GO:0005634">
    <property type="term" value="C:nucleus"/>
    <property type="evidence" value="ECO:0007669"/>
    <property type="project" value="UniProtKB-SubCell"/>
</dbReference>
<dbReference type="GO" id="GO:0046983">
    <property type="term" value="F:protein dimerization activity"/>
    <property type="evidence" value="ECO:0007669"/>
    <property type="project" value="InterPro"/>
</dbReference>
<dbReference type="CDD" id="cd00266">
    <property type="entry name" value="MADS_SRF_like"/>
    <property type="match status" value="1"/>
</dbReference>
<keyword evidence="8" id="KW-1185">Reference proteome</keyword>
<dbReference type="EMBL" id="GL348720">
    <property type="protein sequence ID" value="EFH42367.1"/>
    <property type="molecule type" value="Genomic_DNA"/>
</dbReference>
<evidence type="ECO:0000256" key="3">
    <source>
        <dbReference type="ARBA" id="ARBA00023125"/>
    </source>
</evidence>
<dbReference type="PROSITE" id="PS50066">
    <property type="entry name" value="MADS_BOX_2"/>
    <property type="match status" value="1"/>
</dbReference>
<keyword evidence="4" id="KW-0804">Transcription</keyword>
<evidence type="ECO:0000313" key="7">
    <source>
        <dbReference type="EMBL" id="EFH42367.1"/>
    </source>
</evidence>
<accession>D7MKK3</accession>
<dbReference type="Proteomes" id="UP000008694">
    <property type="component" value="Unassembled WGS sequence"/>
</dbReference>
<dbReference type="FunFam" id="3.40.1810.10:FF:000044">
    <property type="entry name" value="AGAMOUS-like 101"/>
    <property type="match status" value="1"/>
</dbReference>
<dbReference type="GO" id="GO:0045944">
    <property type="term" value="P:positive regulation of transcription by RNA polymerase II"/>
    <property type="evidence" value="ECO:0007669"/>
    <property type="project" value="InterPro"/>
</dbReference>
<dbReference type="Gene3D" id="3.40.1810.10">
    <property type="entry name" value="Transcription factor, MADS-box"/>
    <property type="match status" value="1"/>
</dbReference>
<dbReference type="GO" id="GO:0000981">
    <property type="term" value="F:DNA-binding transcription factor activity, RNA polymerase II-specific"/>
    <property type="evidence" value="ECO:0007669"/>
    <property type="project" value="InterPro"/>
</dbReference>
<dbReference type="GO" id="GO:0000978">
    <property type="term" value="F:RNA polymerase II cis-regulatory region sequence-specific DNA binding"/>
    <property type="evidence" value="ECO:0007669"/>
    <property type="project" value="TreeGrafter"/>
</dbReference>
<dbReference type="HOGENOM" id="CLU_534606_0_0_1"/>
<dbReference type="Gramene" id="fgenesh1_pg.C_scaffold_8001596">
    <property type="protein sequence ID" value="fgenesh1_pg.C_scaffold_8001596"/>
    <property type="gene ID" value="fgenesh1_pg.C_scaffold_8001596"/>
</dbReference>
<keyword evidence="3" id="KW-0238">DNA-binding</keyword>
<dbReference type="eggNOG" id="KOG0014">
    <property type="taxonomic scope" value="Eukaryota"/>
</dbReference>
<organism evidence="8">
    <name type="scientific">Arabidopsis lyrata subsp. lyrata</name>
    <name type="common">Lyre-leaved rock-cress</name>
    <dbReference type="NCBI Taxonomy" id="81972"/>
    <lineage>
        <taxon>Eukaryota</taxon>
        <taxon>Viridiplantae</taxon>
        <taxon>Streptophyta</taxon>
        <taxon>Embryophyta</taxon>
        <taxon>Tracheophyta</taxon>
        <taxon>Spermatophyta</taxon>
        <taxon>Magnoliopsida</taxon>
        <taxon>eudicotyledons</taxon>
        <taxon>Gunneridae</taxon>
        <taxon>Pentapetalae</taxon>
        <taxon>rosids</taxon>
        <taxon>malvids</taxon>
        <taxon>Brassicales</taxon>
        <taxon>Brassicaceae</taxon>
        <taxon>Camelineae</taxon>
        <taxon>Arabidopsis</taxon>
    </lineage>
</organism>
<sequence>MVKMVKIMNEKTRITTYKKRKACLYKKASEFSTLCGVDTCLIVYGPSRAGDEMVAEPELWPKDERKVREIITKYRDTVSSNCTKTYTVQECLEKNNTKEEKPKIAMEYPTWDKKLDKCSLNDLYLVFMAVENKIQEATNRNQTFPDTTCWSNDQLGLCGYNQQCFEQYQLFPLPTMEHNGFSFFPFNNQMTSNTAEVASFSNVTEPMIANGQNLFYGSCSDGPYGPVVQRTAYMEPIQWGLGNSVFNNVKQFQDYPFRFAQVNDLEDSRNISGVLAGVDGILRVVIGDVGAISGVSAVTGAWFDGAVAGDSVEVVGLIVGADIGDFTGIVVGGETREVAGVETGVVAVVGEETGEVAGDKTGEFKGDAMVRDVTGEVAGDETGDFNGEEIVRDETGDVAGVKAGVRDGEAAGVNTRDFDGDSTVRDGEIAGVITGDIKGDVMVRDVTGEVTGETTGYFDGVTNAGEETEDFSGDFVGEVCFVGGGSSGGFWITGGCKVGVRGDVDGEITR</sequence>
<keyword evidence="5" id="KW-0539">Nucleus</keyword>
<evidence type="ECO:0000259" key="6">
    <source>
        <dbReference type="PROSITE" id="PS50066"/>
    </source>
</evidence>
<evidence type="ECO:0000313" key="8">
    <source>
        <dbReference type="Proteomes" id="UP000008694"/>
    </source>
</evidence>
<dbReference type="SUPFAM" id="SSF55455">
    <property type="entry name" value="SRF-like"/>
    <property type="match status" value="1"/>
</dbReference>
<feature type="domain" description="MADS-box" evidence="6">
    <location>
        <begin position="1"/>
        <end position="57"/>
    </location>
</feature>
<name>D7MKK3_ARALL</name>
<evidence type="ECO:0000256" key="4">
    <source>
        <dbReference type="ARBA" id="ARBA00023163"/>
    </source>
</evidence>
<evidence type="ECO:0000256" key="2">
    <source>
        <dbReference type="ARBA" id="ARBA00023015"/>
    </source>
</evidence>
<dbReference type="PANTHER" id="PTHR11945:SF176">
    <property type="entry name" value="MADS-BOX TRANSCRIPTION FACTOR FAMILY PROTEIN"/>
    <property type="match status" value="1"/>
</dbReference>
<dbReference type="AlphaFoldDB" id="D7MKK3"/>
<keyword evidence="2" id="KW-0805">Transcription regulation</keyword>
<dbReference type="InterPro" id="IPR002100">
    <property type="entry name" value="TF_MADSbox"/>
</dbReference>
<dbReference type="SMART" id="SM00432">
    <property type="entry name" value="MADS"/>
    <property type="match status" value="1"/>
</dbReference>
<comment type="subcellular location">
    <subcellularLocation>
        <location evidence="1">Nucleus</location>
    </subcellularLocation>
</comment>
<dbReference type="Pfam" id="PF00319">
    <property type="entry name" value="SRF-TF"/>
    <property type="match status" value="1"/>
</dbReference>
<protein>
    <recommendedName>
        <fullName evidence="6">MADS-box domain-containing protein</fullName>
    </recommendedName>
</protein>